<sequence length="112" mass="13228">MLEWRIRKKLPHNKPEFCFLSPIDYCEKDCNISKSYQPFECRMQECLVTNLFATAQAGPILPYCPELELRLCRSDCNNKSYESECINVRNKKNKCTCTNFLDFNGPDRRLFT</sequence>
<evidence type="ECO:0000313" key="1">
    <source>
        <dbReference type="EMBL" id="KAG8187530.1"/>
    </source>
</evidence>
<dbReference type="EMBL" id="JAFNEN010000268">
    <property type="protein sequence ID" value="KAG8187530.1"/>
    <property type="molecule type" value="Genomic_DNA"/>
</dbReference>
<keyword evidence="2" id="KW-1185">Reference proteome</keyword>
<reference evidence="1 2" key="1">
    <citation type="journal article" date="2022" name="Nat. Ecol. Evol.">
        <title>A masculinizing supergene underlies an exaggerated male reproductive morph in a spider.</title>
        <authorList>
            <person name="Hendrickx F."/>
            <person name="De Corte Z."/>
            <person name="Sonet G."/>
            <person name="Van Belleghem S.M."/>
            <person name="Kostlbacher S."/>
            <person name="Vangestel C."/>
        </authorList>
    </citation>
    <scope>NUCLEOTIDE SEQUENCE [LARGE SCALE GENOMIC DNA]</scope>
    <source>
        <strain evidence="1">W744_W776</strain>
    </source>
</reference>
<gene>
    <name evidence="1" type="ORF">JTE90_008417</name>
</gene>
<name>A0AAV6USS4_9ARAC</name>
<protein>
    <submittedName>
        <fullName evidence="1">Uncharacterized protein</fullName>
    </submittedName>
</protein>
<proteinExistence type="predicted"/>
<organism evidence="1 2">
    <name type="scientific">Oedothorax gibbosus</name>
    <dbReference type="NCBI Taxonomy" id="931172"/>
    <lineage>
        <taxon>Eukaryota</taxon>
        <taxon>Metazoa</taxon>
        <taxon>Ecdysozoa</taxon>
        <taxon>Arthropoda</taxon>
        <taxon>Chelicerata</taxon>
        <taxon>Arachnida</taxon>
        <taxon>Araneae</taxon>
        <taxon>Araneomorphae</taxon>
        <taxon>Entelegynae</taxon>
        <taxon>Araneoidea</taxon>
        <taxon>Linyphiidae</taxon>
        <taxon>Erigoninae</taxon>
        <taxon>Oedothorax</taxon>
    </lineage>
</organism>
<comment type="caution">
    <text evidence="1">The sequence shown here is derived from an EMBL/GenBank/DDBJ whole genome shotgun (WGS) entry which is preliminary data.</text>
</comment>
<dbReference type="AlphaFoldDB" id="A0AAV6USS4"/>
<evidence type="ECO:0000313" key="2">
    <source>
        <dbReference type="Proteomes" id="UP000827092"/>
    </source>
</evidence>
<accession>A0AAV6USS4</accession>
<dbReference type="Proteomes" id="UP000827092">
    <property type="component" value="Unassembled WGS sequence"/>
</dbReference>